<dbReference type="EMBL" id="RCCB01000010">
    <property type="protein sequence ID" value="RLJ36067.1"/>
    <property type="molecule type" value="Genomic_DNA"/>
</dbReference>
<comment type="caution">
    <text evidence="2">The sequence shown here is derived from an EMBL/GenBank/DDBJ whole genome shotgun (WGS) entry which is preliminary data.</text>
</comment>
<sequence length="139" mass="16247">MKINIVKNSCFRFYLSIIILSQFTLYSQEVQKDNKLLDFLCRKWTVEQILVNGQKVETHPNSFDAEFKRDYTFIDGSIKDGSILKWSYDSKNKKIKIFSEGKLIGIAKIINSKQVHYLPVIDEEAGRFVQSVEMYLKPI</sequence>
<dbReference type="Proteomes" id="UP000275027">
    <property type="component" value="Unassembled WGS sequence"/>
</dbReference>
<evidence type="ECO:0000313" key="2">
    <source>
        <dbReference type="EMBL" id="RLJ36067.1"/>
    </source>
</evidence>
<reference evidence="2 4" key="2">
    <citation type="submission" date="2018-10" db="EMBL/GenBank/DDBJ databases">
        <title>Genomic Encyclopedia of Archaeal and Bacterial Type Strains, Phase II (KMG-II): from individual species to whole genera.</title>
        <authorList>
            <person name="Goeker M."/>
        </authorList>
    </citation>
    <scope>NUCLEOTIDE SEQUENCE [LARGE SCALE GENOMIC DNA]</scope>
    <source>
        <strain evidence="2 4">DSM 21886</strain>
    </source>
</reference>
<dbReference type="EMBL" id="PJND01000007">
    <property type="protein sequence ID" value="PKW28428.1"/>
    <property type="molecule type" value="Genomic_DNA"/>
</dbReference>
<proteinExistence type="predicted"/>
<evidence type="ECO:0000313" key="3">
    <source>
        <dbReference type="Proteomes" id="UP000233767"/>
    </source>
</evidence>
<evidence type="ECO:0008006" key="5">
    <source>
        <dbReference type="Google" id="ProtNLM"/>
    </source>
</evidence>
<accession>A0A497V1J7</accession>
<dbReference type="RefSeq" id="WP_101470664.1">
    <property type="nucleotide sequence ID" value="NZ_PJND01000007.1"/>
</dbReference>
<dbReference type="AlphaFoldDB" id="A0A497V1J7"/>
<protein>
    <recommendedName>
        <fullName evidence="5">Lipocalin-like protein</fullName>
    </recommendedName>
</protein>
<evidence type="ECO:0000313" key="1">
    <source>
        <dbReference type="EMBL" id="PKW28428.1"/>
    </source>
</evidence>
<evidence type="ECO:0000313" key="4">
    <source>
        <dbReference type="Proteomes" id="UP000275027"/>
    </source>
</evidence>
<dbReference type="Proteomes" id="UP000233767">
    <property type="component" value="Unassembled WGS sequence"/>
</dbReference>
<name>A0A497V1J7_9FLAO</name>
<organism evidence="2 4">
    <name type="scientific">Flavobacterium lindanitolerans</name>
    <dbReference type="NCBI Taxonomy" id="428988"/>
    <lineage>
        <taxon>Bacteria</taxon>
        <taxon>Pseudomonadati</taxon>
        <taxon>Bacteroidota</taxon>
        <taxon>Flavobacteriia</taxon>
        <taxon>Flavobacteriales</taxon>
        <taxon>Flavobacteriaceae</taxon>
        <taxon>Flavobacterium</taxon>
    </lineage>
</organism>
<keyword evidence="3" id="KW-1185">Reference proteome</keyword>
<gene>
    <name evidence="1" type="ORF">B0G92_0047</name>
    <name evidence="2" type="ORF">CLV50_1457</name>
</gene>
<reference evidence="1 3" key="1">
    <citation type="submission" date="2017-12" db="EMBL/GenBank/DDBJ databases">
        <title>Genomic Encyclopedia of Type Strains, Phase III (KMG-III): the genomes of soil and plant-associated and newly described type strains.</title>
        <authorList>
            <person name="Whitman W."/>
        </authorList>
    </citation>
    <scope>NUCLEOTIDE SEQUENCE [LARGE SCALE GENOMIC DNA]</scope>
    <source>
        <strain evidence="1 3">IP-10</strain>
    </source>
</reference>